<dbReference type="GO" id="GO:0046872">
    <property type="term" value="F:metal ion binding"/>
    <property type="evidence" value="ECO:0007669"/>
    <property type="project" value="UniProtKB-KW"/>
</dbReference>
<evidence type="ECO:0000256" key="4">
    <source>
        <dbReference type="PROSITE-ProRule" id="PRU00433"/>
    </source>
</evidence>
<dbReference type="InterPro" id="IPR013320">
    <property type="entry name" value="ConA-like_dom_sf"/>
</dbReference>
<keyword evidence="2 4" id="KW-0479">Metal-binding</keyword>
<proteinExistence type="predicted"/>
<evidence type="ECO:0000313" key="7">
    <source>
        <dbReference type="EMBL" id="TWT40706.1"/>
    </source>
</evidence>
<dbReference type="PANTHER" id="PTHR35889">
    <property type="entry name" value="CYCLOINULO-OLIGOSACCHARIDE FRUCTANOTRANSFERASE-RELATED"/>
    <property type="match status" value="1"/>
</dbReference>
<evidence type="ECO:0000256" key="5">
    <source>
        <dbReference type="SAM" id="SignalP"/>
    </source>
</evidence>
<dbReference type="InterPro" id="IPR011429">
    <property type="entry name" value="Cyt_c_Planctomycete-type"/>
</dbReference>
<dbReference type="PANTHER" id="PTHR35889:SF3">
    <property type="entry name" value="F-BOX DOMAIN-CONTAINING PROTEIN"/>
    <property type="match status" value="1"/>
</dbReference>
<dbReference type="GO" id="GO:0020037">
    <property type="term" value="F:heme binding"/>
    <property type="evidence" value="ECO:0007669"/>
    <property type="project" value="InterPro"/>
</dbReference>
<evidence type="ECO:0000313" key="8">
    <source>
        <dbReference type="Proteomes" id="UP000317243"/>
    </source>
</evidence>
<dbReference type="Pfam" id="PF07587">
    <property type="entry name" value="PSD1"/>
    <property type="match status" value="1"/>
</dbReference>
<evidence type="ECO:0000256" key="3">
    <source>
        <dbReference type="ARBA" id="ARBA00023004"/>
    </source>
</evidence>
<feature type="signal peptide" evidence="5">
    <location>
        <begin position="1"/>
        <end position="21"/>
    </location>
</feature>
<evidence type="ECO:0000256" key="2">
    <source>
        <dbReference type="ARBA" id="ARBA00022723"/>
    </source>
</evidence>
<dbReference type="SUPFAM" id="SSF49899">
    <property type="entry name" value="Concanavalin A-like lectins/glucanases"/>
    <property type="match status" value="1"/>
</dbReference>
<feature type="domain" description="Cytochrome c" evidence="6">
    <location>
        <begin position="566"/>
        <end position="655"/>
    </location>
</feature>
<sequence length="1243" mass="138899" precursor="true">MKFCSLAIVTLWMLLPFGALKAQPPNQPDSSATESTPLKAIAEWDFEEGESAHFRTHGNVESDQEGPRPPEFPEMLPTNRAVKLDAEAYLSVPDEGEESRFDFDNGDEITLEAWVNTTSIRDGQPLYVIGKGRTNSPKFARDNQNWALRLMGKNGEARLNFLFASKPSGGGQHWHRWTSTLGFPVATGWHHIAVTYRFGDPDSITGWLNGKKTDGTWDMGGATTKPPVVDDDAVWIGNRFSGKLDGIAIYRKVLADEVLAAKFHRIGKPRTVVFATEEMPDLGEVPDGQVILQMSEGMPSGDRWLYDGESWPAETLRWFSDAFLLSRIPVRYESWGIRSSWKAPVLLRIAGDIELPVGTHQCLLRARSTSRLWVDGQLVSRLKPARRRGGNLEPIVPVPDPLVPGARRLPFPQQEAISELVIAPAGDSGSRRVRVVLEVIDGRPGNRTESGEVCVAIQQDGQGPFAVLSADASAPLLMTDDVIESKLQELEAELIAFEDHVRREAATSQDEFWNRRHSIARKIVSESEAGNAFQPPSESAGHPVDRFVLDKIASVQNQLGENQTPAAKNSQEKVFPILQEQCFRCHGEKEQGGLRFNSRQGILSTGESGFAAVVPGDPEASELIARVRAGDMPPTESGLSEEQIQVLEEWVRDGAVWVNHSIDEESMELAPVVDDSSFVRRVYLDTVGVVPNEEEVRQFLADESPAKRDQLIGQLLEDDRYADHWVSFWMDLLAENPTLLNQSLNSTGPFRWFLHESLRDGKSLDRMVTELILMRGSSHEGGSAGFGLAGENDSPMAAKGHILASAFLGIEMQCARCHDSPYHSTKQEDLYSVAAMLKRQSLAPPDTSRVPDAFFEGIGRESLIEVSLQPGVQVSPDWPFAEQTGVADDEHIDLLVQNPGDSRERLAALITSPKNRRFSKVVVNHLWRRLLGAGIVQPVHDWEGQTASHPEMLEWLANELVVHDYDLRHVLKLIMTSETYQRRALGKNRQASAENRFFNAPDPRRLTAEQIVDSLFVSTGSVMDVGELTFTHDGSEPATRRTSLGFPRRAWMFAGLNNERDRPSLSFPRAQPVVDVLEAFGWTGTRQQPIFERDMDPNLLQPGILENGTLTMSLTRAAFESELADLAVEARDPDVLLDTLFLRFLSRFPNADEKKAFLPDLSARFEERIVSAEHVEQPAEDPPLPKATWSNHLVPEANEIQEERQRRVRRGPPADPRLDRDWREVYEDVIWSLVNDRSFVWIP</sequence>
<keyword evidence="8" id="KW-1185">Reference proteome</keyword>
<dbReference type="Gene3D" id="1.10.760.10">
    <property type="entry name" value="Cytochrome c-like domain"/>
    <property type="match status" value="1"/>
</dbReference>
<protein>
    <submittedName>
        <fullName evidence="7">Planctomycete cytochrome C</fullName>
    </submittedName>
</protein>
<feature type="chain" id="PRO_5023032372" evidence="5">
    <location>
        <begin position="22"/>
        <end position="1243"/>
    </location>
</feature>
<dbReference type="InterPro" id="IPR036909">
    <property type="entry name" value="Cyt_c-like_dom_sf"/>
</dbReference>
<dbReference type="InterPro" id="IPR011444">
    <property type="entry name" value="DUF1549"/>
</dbReference>
<dbReference type="Pfam" id="PF07635">
    <property type="entry name" value="PSCyt1"/>
    <property type="match status" value="1"/>
</dbReference>
<keyword evidence="1 4" id="KW-0349">Heme</keyword>
<dbReference type="Gene3D" id="2.60.120.200">
    <property type="match status" value="1"/>
</dbReference>
<keyword evidence="5" id="KW-0732">Signal</keyword>
<dbReference type="PROSITE" id="PS51007">
    <property type="entry name" value="CYTC"/>
    <property type="match status" value="1"/>
</dbReference>
<evidence type="ECO:0000259" key="6">
    <source>
        <dbReference type="PROSITE" id="PS51007"/>
    </source>
</evidence>
<dbReference type="Proteomes" id="UP000317243">
    <property type="component" value="Unassembled WGS sequence"/>
</dbReference>
<dbReference type="Pfam" id="PF07583">
    <property type="entry name" value="PSCyt2"/>
    <property type="match status" value="1"/>
</dbReference>
<organism evidence="7 8">
    <name type="scientific">Thalassoglobus neptunius</name>
    <dbReference type="NCBI Taxonomy" id="1938619"/>
    <lineage>
        <taxon>Bacteria</taxon>
        <taxon>Pseudomonadati</taxon>
        <taxon>Planctomycetota</taxon>
        <taxon>Planctomycetia</taxon>
        <taxon>Planctomycetales</taxon>
        <taxon>Planctomycetaceae</taxon>
        <taxon>Thalassoglobus</taxon>
    </lineage>
</organism>
<dbReference type="InterPro" id="IPR009056">
    <property type="entry name" value="Cyt_c-like_dom"/>
</dbReference>
<dbReference type="EMBL" id="SIHI01000050">
    <property type="protein sequence ID" value="TWT40706.1"/>
    <property type="molecule type" value="Genomic_DNA"/>
</dbReference>
<gene>
    <name evidence="7" type="ORF">KOR42_49090</name>
</gene>
<dbReference type="RefSeq" id="WP_197441501.1">
    <property type="nucleotide sequence ID" value="NZ_SIHI01000050.1"/>
</dbReference>
<dbReference type="GO" id="GO:0009055">
    <property type="term" value="F:electron transfer activity"/>
    <property type="evidence" value="ECO:0007669"/>
    <property type="project" value="InterPro"/>
</dbReference>
<comment type="caution">
    <text evidence="7">The sequence shown here is derived from an EMBL/GenBank/DDBJ whole genome shotgun (WGS) entry which is preliminary data.</text>
</comment>
<accession>A0A5C5VQ19</accession>
<reference evidence="7 8" key="1">
    <citation type="submission" date="2019-02" db="EMBL/GenBank/DDBJ databases">
        <title>Deep-cultivation of Planctomycetes and their phenomic and genomic characterization uncovers novel biology.</title>
        <authorList>
            <person name="Wiegand S."/>
            <person name="Jogler M."/>
            <person name="Boedeker C."/>
            <person name="Pinto D."/>
            <person name="Vollmers J."/>
            <person name="Rivas-Marin E."/>
            <person name="Kohn T."/>
            <person name="Peeters S.H."/>
            <person name="Heuer A."/>
            <person name="Rast P."/>
            <person name="Oberbeckmann S."/>
            <person name="Bunk B."/>
            <person name="Jeske O."/>
            <person name="Meyerdierks A."/>
            <person name="Storesund J.E."/>
            <person name="Kallscheuer N."/>
            <person name="Luecker S."/>
            <person name="Lage O.M."/>
            <person name="Pohl T."/>
            <person name="Merkel B.J."/>
            <person name="Hornburger P."/>
            <person name="Mueller R.-W."/>
            <person name="Bruemmer F."/>
            <person name="Labrenz M."/>
            <person name="Spormann A.M."/>
            <person name="Op Den Camp H."/>
            <person name="Overmann J."/>
            <person name="Amann R."/>
            <person name="Jetten M.S.M."/>
            <person name="Mascher T."/>
            <person name="Medema M.H."/>
            <person name="Devos D.P."/>
            <person name="Kaster A.-K."/>
            <person name="Ovreas L."/>
            <person name="Rohde M."/>
            <person name="Galperin M.Y."/>
            <person name="Jogler C."/>
        </authorList>
    </citation>
    <scope>NUCLEOTIDE SEQUENCE [LARGE SCALE GENOMIC DNA]</scope>
    <source>
        <strain evidence="7 8">KOR42</strain>
    </source>
</reference>
<name>A0A5C5VQ19_9PLAN</name>
<keyword evidence="3 4" id="KW-0408">Iron</keyword>
<dbReference type="SUPFAM" id="SSF46626">
    <property type="entry name" value="Cytochrome c"/>
    <property type="match status" value="1"/>
</dbReference>
<dbReference type="AlphaFoldDB" id="A0A5C5VQ19"/>
<dbReference type="InterPro" id="IPR022655">
    <property type="entry name" value="DUF1553"/>
</dbReference>
<dbReference type="Pfam" id="PF13385">
    <property type="entry name" value="Laminin_G_3"/>
    <property type="match status" value="1"/>
</dbReference>
<evidence type="ECO:0000256" key="1">
    <source>
        <dbReference type="ARBA" id="ARBA00022617"/>
    </source>
</evidence>